<dbReference type="GO" id="GO:0042803">
    <property type="term" value="F:protein homodimerization activity"/>
    <property type="evidence" value="ECO:0007669"/>
    <property type="project" value="TreeGrafter"/>
</dbReference>
<evidence type="ECO:0008006" key="3">
    <source>
        <dbReference type="Google" id="ProtNLM"/>
    </source>
</evidence>
<dbReference type="InterPro" id="IPR014041">
    <property type="entry name" value="ESCRT-II_cplx_Vps25-sub_N"/>
</dbReference>
<dbReference type="Gene3D" id="2.60.120.260">
    <property type="entry name" value="Galactose-binding domain-like"/>
    <property type="match status" value="1"/>
</dbReference>
<protein>
    <recommendedName>
        <fullName evidence="3">F5/8 type C domain-containing protein</fullName>
    </recommendedName>
</protein>
<dbReference type="Pfam" id="PF05871">
    <property type="entry name" value="ESCRT-II"/>
    <property type="match status" value="1"/>
</dbReference>
<evidence type="ECO:0000313" key="2">
    <source>
        <dbReference type="Proteomes" id="UP000245699"/>
    </source>
</evidence>
<organism evidence="1 2">
    <name type="scientific">Furculomyces boomerangus</name>
    <dbReference type="NCBI Taxonomy" id="61424"/>
    <lineage>
        <taxon>Eukaryota</taxon>
        <taxon>Fungi</taxon>
        <taxon>Fungi incertae sedis</taxon>
        <taxon>Zoopagomycota</taxon>
        <taxon>Kickxellomycotina</taxon>
        <taxon>Harpellomycetes</taxon>
        <taxon>Harpellales</taxon>
        <taxon>Harpellaceae</taxon>
        <taxon>Furculomyces</taxon>
    </lineage>
</organism>
<dbReference type="Proteomes" id="UP000245699">
    <property type="component" value="Unassembled WGS sequence"/>
</dbReference>
<keyword evidence="2" id="KW-1185">Reference proteome</keyword>
<dbReference type="GO" id="GO:0005198">
    <property type="term" value="F:structural molecule activity"/>
    <property type="evidence" value="ECO:0007669"/>
    <property type="project" value="TreeGrafter"/>
</dbReference>
<accession>A0A2T9Z2M2</accession>
<dbReference type="AlphaFoldDB" id="A0A2T9Z2M2"/>
<dbReference type="InterPro" id="IPR008570">
    <property type="entry name" value="ESCRT-II_cplx_Vps25-sub"/>
</dbReference>
<comment type="caution">
    <text evidence="1">The sequence shown here is derived from an EMBL/GenBank/DDBJ whole genome shotgun (WGS) entry which is preliminary data.</text>
</comment>
<dbReference type="STRING" id="61424.A0A2T9Z2M2"/>
<proteinExistence type="predicted"/>
<reference evidence="1 2" key="1">
    <citation type="journal article" date="2018" name="MBio">
        <title>Comparative Genomics Reveals the Core Gene Toolbox for the Fungus-Insect Symbiosis.</title>
        <authorList>
            <person name="Wang Y."/>
            <person name="Stata M."/>
            <person name="Wang W."/>
            <person name="Stajich J.E."/>
            <person name="White M.M."/>
            <person name="Moncalvo J.M."/>
        </authorList>
    </citation>
    <scope>NUCLEOTIDE SEQUENCE [LARGE SCALE GENOMIC DNA]</scope>
    <source>
        <strain evidence="1 2">AUS-77-4</strain>
    </source>
</reference>
<dbReference type="EMBL" id="MBFT01000066">
    <property type="protein sequence ID" value="PVU98840.1"/>
    <property type="molecule type" value="Genomic_DNA"/>
</dbReference>
<dbReference type="InterPro" id="IPR036390">
    <property type="entry name" value="WH_DNA-bd_sf"/>
</dbReference>
<dbReference type="PANTHER" id="PTHR13149:SF0">
    <property type="entry name" value="VACUOLAR PROTEIN-SORTING-ASSOCIATED PROTEIN 25"/>
    <property type="match status" value="1"/>
</dbReference>
<dbReference type="SUPFAM" id="SSF49785">
    <property type="entry name" value="Galactose-binding domain-like"/>
    <property type="match status" value="1"/>
</dbReference>
<gene>
    <name evidence="1" type="ORF">BB559_001241</name>
</gene>
<evidence type="ECO:0000313" key="1">
    <source>
        <dbReference type="EMBL" id="PVU98840.1"/>
    </source>
</evidence>
<dbReference type="PANTHER" id="PTHR13149">
    <property type="entry name" value="VACUOLAR PROTEIN SORTING-ASSOCIATED PROTEIN VPS25"/>
    <property type="match status" value="1"/>
</dbReference>
<dbReference type="InterPro" id="IPR008979">
    <property type="entry name" value="Galactose-bd-like_sf"/>
</dbReference>
<dbReference type="GO" id="GO:0000814">
    <property type="term" value="C:ESCRT II complex"/>
    <property type="evidence" value="ECO:0007669"/>
    <property type="project" value="InterPro"/>
</dbReference>
<dbReference type="SUPFAM" id="SSF46785">
    <property type="entry name" value="Winged helix' DNA-binding domain"/>
    <property type="match status" value="2"/>
</dbReference>
<sequence>MENYNKTPFEFPKIHDFPPFYTKQPVEATWLNQKKMWIELILDYCKGNRKFTININNDLDSELFNNKKINRRLSANWATLLYTWVLDRGLTDTVMTIYELTNGTELAYDSELVGIDPVIVQKALKILKTQGKATIFTGSDADNMDFLTNFEMSSLIEQIENIKVSSVLNRNTREYGKKHLFDGNENTCWNSEQGSPQFVVVEFEKAVKLERLQVMFQGGFVGKSINVYGSIPETTDGSKVQPDVNTKDFEEIGKLFPLDNNTLQTFSLPAKLGYKKFKFVFPSSTDFYGRITIYKLDMIGHTCSQ</sequence>
<name>A0A2T9Z2M2_9FUNG</name>
<dbReference type="GO" id="GO:0043328">
    <property type="term" value="P:protein transport to vacuole involved in ubiquitin-dependent protein catabolic process via the multivesicular body sorting pathway"/>
    <property type="evidence" value="ECO:0007669"/>
    <property type="project" value="TreeGrafter"/>
</dbReference>
<dbReference type="OrthoDB" id="10052260at2759"/>
<dbReference type="Gene3D" id="1.10.10.570">
    <property type="entry name" value="Winged helix' DNA-binding domain. Chain C. Domain 1"/>
    <property type="match status" value="1"/>
</dbReference>